<dbReference type="Proteomes" id="UP000199656">
    <property type="component" value="Unassembled WGS sequence"/>
</dbReference>
<proteinExistence type="predicted"/>
<name>A0A1H4FQE6_9BACT</name>
<evidence type="ECO:0000313" key="2">
    <source>
        <dbReference type="Proteomes" id="UP000199656"/>
    </source>
</evidence>
<dbReference type="AlphaFoldDB" id="A0A1H4FQE6"/>
<keyword evidence="2" id="KW-1185">Reference proteome</keyword>
<gene>
    <name evidence="1" type="ORF">SAMN05660909_04608</name>
</gene>
<reference evidence="2" key="1">
    <citation type="submission" date="2016-10" db="EMBL/GenBank/DDBJ databases">
        <authorList>
            <person name="Varghese N."/>
            <person name="Submissions S."/>
        </authorList>
    </citation>
    <scope>NUCLEOTIDE SEQUENCE [LARGE SCALE GENOMIC DNA]</scope>
    <source>
        <strain evidence="2">DSM 23920</strain>
    </source>
</reference>
<sequence length="62" mass="7114">MLIFTTLYWLGEPFRIKEQVVCCSFKKAITAGVRLIYNLALKCLVGRFPFGKLSSTFAFLVY</sequence>
<dbReference type="EMBL" id="FNRL01000027">
    <property type="protein sequence ID" value="SEA99505.1"/>
    <property type="molecule type" value="Genomic_DNA"/>
</dbReference>
<organism evidence="1 2">
    <name type="scientific">Chitinophaga terrae</name>
    <name type="common">ex Kim and Jung 2007</name>
    <dbReference type="NCBI Taxonomy" id="408074"/>
    <lineage>
        <taxon>Bacteria</taxon>
        <taxon>Pseudomonadati</taxon>
        <taxon>Bacteroidota</taxon>
        <taxon>Chitinophagia</taxon>
        <taxon>Chitinophagales</taxon>
        <taxon>Chitinophagaceae</taxon>
        <taxon>Chitinophaga</taxon>
    </lineage>
</organism>
<accession>A0A1H4FQE6</accession>
<protein>
    <submittedName>
        <fullName evidence="1">Uncharacterized protein</fullName>
    </submittedName>
</protein>
<evidence type="ECO:0000313" key="1">
    <source>
        <dbReference type="EMBL" id="SEA99505.1"/>
    </source>
</evidence>